<protein>
    <submittedName>
        <fullName evidence="1">Uncharacterized protein</fullName>
    </submittedName>
</protein>
<evidence type="ECO:0000313" key="2">
    <source>
        <dbReference type="Proteomes" id="UP001521222"/>
    </source>
</evidence>
<name>A0ABR3RXM3_9PLEO</name>
<organism evidence="1 2">
    <name type="scientific">Nothophoma quercina</name>
    <dbReference type="NCBI Taxonomy" id="749835"/>
    <lineage>
        <taxon>Eukaryota</taxon>
        <taxon>Fungi</taxon>
        <taxon>Dikarya</taxon>
        <taxon>Ascomycota</taxon>
        <taxon>Pezizomycotina</taxon>
        <taxon>Dothideomycetes</taxon>
        <taxon>Pleosporomycetidae</taxon>
        <taxon>Pleosporales</taxon>
        <taxon>Pleosporineae</taxon>
        <taxon>Didymellaceae</taxon>
        <taxon>Nothophoma</taxon>
    </lineage>
</organism>
<keyword evidence="2" id="KW-1185">Reference proteome</keyword>
<accession>A0ABR3RXM3</accession>
<reference evidence="1 2" key="1">
    <citation type="submission" date="2024-02" db="EMBL/GenBank/DDBJ databases">
        <title>De novo assembly and annotation of 12 fungi associated with fruit tree decline syndrome in Ontario, Canada.</title>
        <authorList>
            <person name="Sulman M."/>
            <person name="Ellouze W."/>
            <person name="Ilyukhin E."/>
        </authorList>
    </citation>
    <scope>NUCLEOTIDE SEQUENCE [LARGE SCALE GENOMIC DNA]</scope>
    <source>
        <strain evidence="1 2">M97-236</strain>
    </source>
</reference>
<proteinExistence type="predicted"/>
<comment type="caution">
    <text evidence="1">The sequence shown here is derived from an EMBL/GenBank/DDBJ whole genome shotgun (WGS) entry which is preliminary data.</text>
</comment>
<sequence>MGGNRAANQFQKKHGEQVNDDCLGKFCWQEAGLTSGIYCHEANCDHTFAEWLTGQRRWRERLEIHRTGDTGYGLYSKANPAVPMQFNELGHNPIRTQIYGKGKSGERGYIGRSRWIRHDSVLNEDSDFEMEMG</sequence>
<evidence type="ECO:0000313" key="1">
    <source>
        <dbReference type="EMBL" id="KAL1609189.1"/>
    </source>
</evidence>
<dbReference type="EMBL" id="JAKIXB020000004">
    <property type="protein sequence ID" value="KAL1609189.1"/>
    <property type="molecule type" value="Genomic_DNA"/>
</dbReference>
<gene>
    <name evidence="1" type="ORF">SLS59_001553</name>
</gene>
<dbReference type="Proteomes" id="UP001521222">
    <property type="component" value="Unassembled WGS sequence"/>
</dbReference>